<proteinExistence type="predicted"/>
<keyword evidence="2" id="KW-1185">Reference proteome</keyword>
<dbReference type="Proteomes" id="UP000499080">
    <property type="component" value="Unassembled WGS sequence"/>
</dbReference>
<dbReference type="AlphaFoldDB" id="A0A4Y2TL72"/>
<evidence type="ECO:0000313" key="1">
    <source>
        <dbReference type="EMBL" id="GBO00474.1"/>
    </source>
</evidence>
<organism evidence="1 2">
    <name type="scientific">Araneus ventricosus</name>
    <name type="common">Orbweaver spider</name>
    <name type="synonym">Epeira ventricosa</name>
    <dbReference type="NCBI Taxonomy" id="182803"/>
    <lineage>
        <taxon>Eukaryota</taxon>
        <taxon>Metazoa</taxon>
        <taxon>Ecdysozoa</taxon>
        <taxon>Arthropoda</taxon>
        <taxon>Chelicerata</taxon>
        <taxon>Arachnida</taxon>
        <taxon>Araneae</taxon>
        <taxon>Araneomorphae</taxon>
        <taxon>Entelegynae</taxon>
        <taxon>Araneoidea</taxon>
        <taxon>Araneidae</taxon>
        <taxon>Araneus</taxon>
    </lineage>
</organism>
<dbReference type="EMBL" id="BGPR01028976">
    <property type="protein sequence ID" value="GBO00474.1"/>
    <property type="molecule type" value="Genomic_DNA"/>
</dbReference>
<evidence type="ECO:0000313" key="2">
    <source>
        <dbReference type="Proteomes" id="UP000499080"/>
    </source>
</evidence>
<gene>
    <name evidence="1" type="ORF">AVEN_51375_1</name>
</gene>
<reference evidence="1 2" key="1">
    <citation type="journal article" date="2019" name="Sci. Rep.">
        <title>Orb-weaving spider Araneus ventricosus genome elucidates the spidroin gene catalogue.</title>
        <authorList>
            <person name="Kono N."/>
            <person name="Nakamura H."/>
            <person name="Ohtoshi R."/>
            <person name="Moran D.A.P."/>
            <person name="Shinohara A."/>
            <person name="Yoshida Y."/>
            <person name="Fujiwara M."/>
            <person name="Mori M."/>
            <person name="Tomita M."/>
            <person name="Arakawa K."/>
        </authorList>
    </citation>
    <scope>NUCLEOTIDE SEQUENCE [LARGE SCALE GENOMIC DNA]</scope>
</reference>
<sequence length="113" mass="12947">MIVFCLLAGACPTLLRTYHLGSFRARRAGHYSSSLNDECSPEIGQIFTTKVHHPRQTWSFCRQDQIIDPGGTAWVERGLNTYRSYKYSSFHRLQRIQGALALNVFHGLRRPAH</sequence>
<protein>
    <submittedName>
        <fullName evidence="1">Uncharacterized protein</fullName>
    </submittedName>
</protein>
<name>A0A4Y2TL72_ARAVE</name>
<comment type="caution">
    <text evidence="1">The sequence shown here is derived from an EMBL/GenBank/DDBJ whole genome shotgun (WGS) entry which is preliminary data.</text>
</comment>
<accession>A0A4Y2TL72</accession>